<proteinExistence type="predicted"/>
<sequence>MPLFACTLLPSALLPMPRALSALCLIGAALAAVPAHANHVAVIAPKDDGGSQVICTDGWGGELSRKGDQVCVLPLRSSRPKCRDDWTMPQAAEALCAETPIPVRPAD</sequence>
<protein>
    <submittedName>
        <fullName evidence="2">Uncharacterized protein</fullName>
    </submittedName>
</protein>
<keyword evidence="3" id="KW-1185">Reference proteome</keyword>
<reference evidence="2 3" key="1">
    <citation type="submission" date="2016-10" db="EMBL/GenBank/DDBJ databases">
        <authorList>
            <person name="de Groot N.N."/>
        </authorList>
    </citation>
    <scope>NUCLEOTIDE SEQUENCE [LARGE SCALE GENOMIC DNA]</scope>
    <source>
        <strain evidence="2 3">DSM 29619</strain>
    </source>
</reference>
<dbReference type="EMBL" id="FOLX01000001">
    <property type="protein sequence ID" value="SFC65830.1"/>
    <property type="molecule type" value="Genomic_DNA"/>
</dbReference>
<dbReference type="AlphaFoldDB" id="A0A1I1L8E4"/>
<dbReference type="Proteomes" id="UP000231644">
    <property type="component" value="Unassembled WGS sequence"/>
</dbReference>
<name>A0A1I1L8E4_9RHOB</name>
<organism evidence="2 3">
    <name type="scientific">Pseudooceanicola nitratireducens</name>
    <dbReference type="NCBI Taxonomy" id="517719"/>
    <lineage>
        <taxon>Bacteria</taxon>
        <taxon>Pseudomonadati</taxon>
        <taxon>Pseudomonadota</taxon>
        <taxon>Alphaproteobacteria</taxon>
        <taxon>Rhodobacterales</taxon>
        <taxon>Paracoccaceae</taxon>
        <taxon>Pseudooceanicola</taxon>
    </lineage>
</organism>
<keyword evidence="1" id="KW-0732">Signal</keyword>
<accession>A0A1I1L8E4</accession>
<feature type="chain" id="PRO_5014130081" evidence="1">
    <location>
        <begin position="38"/>
        <end position="107"/>
    </location>
</feature>
<evidence type="ECO:0000256" key="1">
    <source>
        <dbReference type="SAM" id="SignalP"/>
    </source>
</evidence>
<feature type="signal peptide" evidence="1">
    <location>
        <begin position="1"/>
        <end position="37"/>
    </location>
</feature>
<evidence type="ECO:0000313" key="2">
    <source>
        <dbReference type="EMBL" id="SFC65830.1"/>
    </source>
</evidence>
<evidence type="ECO:0000313" key="3">
    <source>
        <dbReference type="Proteomes" id="UP000231644"/>
    </source>
</evidence>
<gene>
    <name evidence="2" type="ORF">SAMN05421762_1690</name>
</gene>